<dbReference type="InterPro" id="IPR036680">
    <property type="entry name" value="SPOR-like_sf"/>
</dbReference>
<gene>
    <name evidence="4" type="ORF">Thimo_0288</name>
</gene>
<evidence type="ECO:0000313" key="4">
    <source>
        <dbReference type="EMBL" id="AGA89158.1"/>
    </source>
</evidence>
<evidence type="ECO:0000256" key="1">
    <source>
        <dbReference type="SAM" id="MobiDB-lite"/>
    </source>
</evidence>
<keyword evidence="2" id="KW-1133">Transmembrane helix</keyword>
<sequence>MNHNRSSARSPRDGNLSSIVSQIRDDGPAEPFTPKTPRVAAVEERPASGTRPPEQVVPLLLREAEPVRERPNHAPHSITQRTHPGQPKKQGRSTNGHGLRLILALLIAALMSGGVVLLLYPSALEGLWPRPEPVVDGVHEEIAALKASIAVLSERLDGIDKTPAFARTSSADSFPLGPLDGGEASSQREPKTDSPRWAADQLTERIAALTVQLERLVAKGAVASEDPSAKSMPRPRIDASTAPPPNLAADRSDASDAVAGTHVVAGRGATSSSASDSEGSAARAGPEREAPLVGGAVASESRFDAIVPREAAGSESVSAIHRRDRIEVVLARPSDRSDLAERSTEVGSPAETRGFAPPALAQRSSPPDVASGRIAPVQPRPGTESGASLSLAMRGADTPEEVASGGQLQPPVRASEPEAASLADRAVREMRETQSNADMQAGGPGPQPRADEQIARRTSAGRWFVNLIAVRQESTAQELRKSYFETGVETEVVPIGGGTLFGVRVTGLASRADAVARASAVKERLGLAEVWIGQR</sequence>
<feature type="domain" description="SPOR" evidence="3">
    <location>
        <begin position="457"/>
        <end position="534"/>
    </location>
</feature>
<dbReference type="PATRIC" id="fig|765912.4.peg.288"/>
<dbReference type="Pfam" id="PF05036">
    <property type="entry name" value="SPOR"/>
    <property type="match status" value="1"/>
</dbReference>
<keyword evidence="2" id="KW-0472">Membrane</keyword>
<dbReference type="AlphaFoldDB" id="L0GQY6"/>
<evidence type="ECO:0000256" key="2">
    <source>
        <dbReference type="SAM" id="Phobius"/>
    </source>
</evidence>
<accession>L0GQY6</accession>
<feature type="region of interest" description="Disordered" evidence="1">
    <location>
        <begin position="223"/>
        <end position="290"/>
    </location>
</feature>
<dbReference type="GO" id="GO:0042834">
    <property type="term" value="F:peptidoglycan binding"/>
    <property type="evidence" value="ECO:0007669"/>
    <property type="project" value="InterPro"/>
</dbReference>
<keyword evidence="2" id="KW-0812">Transmembrane</keyword>
<feature type="region of interest" description="Disordered" evidence="1">
    <location>
        <begin position="168"/>
        <end position="196"/>
    </location>
</feature>
<keyword evidence="5" id="KW-1185">Reference proteome</keyword>
<feature type="compositionally biased region" description="Low complexity" evidence="1">
    <location>
        <begin position="255"/>
        <end position="284"/>
    </location>
</feature>
<dbReference type="SUPFAM" id="SSF110997">
    <property type="entry name" value="Sporulation related repeat"/>
    <property type="match status" value="1"/>
</dbReference>
<feature type="region of interest" description="Disordered" evidence="1">
    <location>
        <begin position="336"/>
        <end position="452"/>
    </location>
</feature>
<reference evidence="4 5" key="1">
    <citation type="submission" date="2011-09" db="EMBL/GenBank/DDBJ databases">
        <title>Complete sequence of chromosome of Thioflavicoccus mobilis 8321.</title>
        <authorList>
            <consortium name="US DOE Joint Genome Institute"/>
            <person name="Lucas S."/>
            <person name="Han J."/>
            <person name="Lapidus A."/>
            <person name="Cheng J.-F."/>
            <person name="Goodwin L."/>
            <person name="Pitluck S."/>
            <person name="Peters L."/>
            <person name="Ovchinnikova G."/>
            <person name="Lu M."/>
            <person name="Detter J.C."/>
            <person name="Han C."/>
            <person name="Tapia R."/>
            <person name="Land M."/>
            <person name="Hauser L."/>
            <person name="Kyrpides N."/>
            <person name="Ivanova N."/>
            <person name="Pagani I."/>
            <person name="Vogl K."/>
            <person name="Liu Z."/>
            <person name="Imhoff J."/>
            <person name="Thiel V."/>
            <person name="Frigaard N.-U."/>
            <person name="Bryant D."/>
            <person name="Woyke T."/>
        </authorList>
    </citation>
    <scope>NUCLEOTIDE SEQUENCE [LARGE SCALE GENOMIC DNA]</scope>
    <source>
        <strain evidence="4 5">8321</strain>
    </source>
</reference>
<dbReference type="KEGG" id="tmb:Thimo_0288"/>
<name>L0GQY6_9GAMM</name>
<feature type="region of interest" description="Disordered" evidence="1">
    <location>
        <begin position="1"/>
        <end position="94"/>
    </location>
</feature>
<organism evidence="4 5">
    <name type="scientific">Thioflavicoccus mobilis 8321</name>
    <dbReference type="NCBI Taxonomy" id="765912"/>
    <lineage>
        <taxon>Bacteria</taxon>
        <taxon>Pseudomonadati</taxon>
        <taxon>Pseudomonadota</taxon>
        <taxon>Gammaproteobacteria</taxon>
        <taxon>Chromatiales</taxon>
        <taxon>Chromatiaceae</taxon>
        <taxon>Thioflavicoccus</taxon>
    </lineage>
</organism>
<evidence type="ECO:0000259" key="3">
    <source>
        <dbReference type="PROSITE" id="PS51724"/>
    </source>
</evidence>
<dbReference type="Proteomes" id="UP000010816">
    <property type="component" value="Chromosome"/>
</dbReference>
<evidence type="ECO:0000313" key="5">
    <source>
        <dbReference type="Proteomes" id="UP000010816"/>
    </source>
</evidence>
<dbReference type="HOGENOM" id="CLU_508918_0_0_6"/>
<feature type="transmembrane region" description="Helical" evidence="2">
    <location>
        <begin position="98"/>
        <end position="120"/>
    </location>
</feature>
<dbReference type="PROSITE" id="PS51724">
    <property type="entry name" value="SPOR"/>
    <property type="match status" value="1"/>
</dbReference>
<proteinExistence type="predicted"/>
<dbReference type="EMBL" id="CP003051">
    <property type="protein sequence ID" value="AGA89158.1"/>
    <property type="molecule type" value="Genomic_DNA"/>
</dbReference>
<feature type="compositionally biased region" description="Basic and acidic residues" evidence="1">
    <location>
        <begin position="62"/>
        <end position="72"/>
    </location>
</feature>
<dbReference type="Gene3D" id="3.30.70.1070">
    <property type="entry name" value="Sporulation related repeat"/>
    <property type="match status" value="1"/>
</dbReference>
<protein>
    <submittedName>
        <fullName evidence="4">Sporulation related protein</fullName>
    </submittedName>
</protein>
<feature type="compositionally biased region" description="Polar residues" evidence="1">
    <location>
        <begin position="1"/>
        <end position="21"/>
    </location>
</feature>
<dbReference type="InterPro" id="IPR007730">
    <property type="entry name" value="SPOR-like_dom"/>
</dbReference>